<keyword evidence="2" id="KW-1185">Reference proteome</keyword>
<dbReference type="WBParaSite" id="SRAE_X000173800.1">
    <property type="protein sequence ID" value="SRAE_X000173800.1"/>
    <property type="gene ID" value="WBGene00267315"/>
</dbReference>
<dbReference type="WormBase" id="SRAE_X000173800">
    <property type="protein sequence ID" value="SRP08115"/>
    <property type="gene ID" value="WBGene00267315"/>
</dbReference>
<reference evidence="1" key="2">
    <citation type="submission" date="2014-09" db="EMBL/GenBank/DDBJ databases">
        <authorList>
            <person name="Aslett A.Martin."/>
        </authorList>
    </citation>
    <scope>NUCLEOTIDE SEQUENCE</scope>
    <source>
        <strain evidence="1">ED321 Heterogonic</strain>
    </source>
</reference>
<gene>
    <name evidence="1 3 4" type="ORF">SRAE_X000173800</name>
</gene>
<reference evidence="2" key="1">
    <citation type="submission" date="2014-09" db="EMBL/GenBank/DDBJ databases">
        <authorList>
            <person name="Martin A.A."/>
        </authorList>
    </citation>
    <scope>NUCLEOTIDE SEQUENCE</scope>
    <source>
        <strain evidence="2">ED321</strain>
    </source>
</reference>
<evidence type="ECO:0000313" key="1">
    <source>
        <dbReference type="EMBL" id="CEF59998.1"/>
    </source>
</evidence>
<dbReference type="EMBL" id="LN609396">
    <property type="protein sequence ID" value="CEF59998.1"/>
    <property type="molecule type" value="Genomic_DNA"/>
</dbReference>
<dbReference type="RefSeq" id="XP_024499208.1">
    <property type="nucleotide sequence ID" value="XM_024652374.1"/>
</dbReference>
<evidence type="ECO:0000313" key="3">
    <source>
        <dbReference type="WBParaSite" id="SRAE_X000173800.1"/>
    </source>
</evidence>
<sequence>MTNQDKFEYISNFDHTNNILPYNEDAQKINDKMNIINHKNDEIISSSINEIKNNENINYKNLIKNHPLFPVLVLQYTLCDKAMYNVHNKGSISMEPMSNVSFIYN</sequence>
<accession>A0A090KXL1</accession>
<proteinExistence type="predicted"/>
<dbReference type="AlphaFoldDB" id="A0A090KXL1"/>
<dbReference type="CTD" id="36384809"/>
<evidence type="ECO:0000313" key="4">
    <source>
        <dbReference type="WormBase" id="SRAE_X000173800"/>
    </source>
</evidence>
<dbReference type="Proteomes" id="UP000035682">
    <property type="component" value="Unplaced"/>
</dbReference>
<protein>
    <submittedName>
        <fullName evidence="1 3">Uncharacterized protein</fullName>
    </submittedName>
</protein>
<evidence type="ECO:0000313" key="2">
    <source>
        <dbReference type="Proteomes" id="UP000035682"/>
    </source>
</evidence>
<reference evidence="3" key="3">
    <citation type="submission" date="2020-12" db="UniProtKB">
        <authorList>
            <consortium name="WormBaseParasite"/>
        </authorList>
    </citation>
    <scope>IDENTIFICATION</scope>
</reference>
<dbReference type="GeneID" id="36384809"/>
<organism evidence="1">
    <name type="scientific">Strongyloides ratti</name>
    <name type="common">Parasitic roundworm</name>
    <dbReference type="NCBI Taxonomy" id="34506"/>
    <lineage>
        <taxon>Eukaryota</taxon>
        <taxon>Metazoa</taxon>
        <taxon>Ecdysozoa</taxon>
        <taxon>Nematoda</taxon>
        <taxon>Chromadorea</taxon>
        <taxon>Rhabditida</taxon>
        <taxon>Tylenchina</taxon>
        <taxon>Panagrolaimomorpha</taxon>
        <taxon>Strongyloidoidea</taxon>
        <taxon>Strongyloididae</taxon>
        <taxon>Strongyloides</taxon>
    </lineage>
</organism>
<name>A0A090KXL1_STRRB</name>